<comment type="similarity">
    <text evidence="7">Belongs to the binding-protein-dependent transport system permease family.</text>
</comment>
<dbReference type="Proteomes" id="UP000198943">
    <property type="component" value="Unassembled WGS sequence"/>
</dbReference>
<accession>A0A1G6LS32</accession>
<name>A0A1G6LS32_9FIRM</name>
<dbReference type="EMBL" id="FMYW01000008">
    <property type="protein sequence ID" value="SDC46001.1"/>
    <property type="molecule type" value="Genomic_DNA"/>
</dbReference>
<feature type="domain" description="ABC transmembrane type-1" evidence="8">
    <location>
        <begin position="78"/>
        <end position="263"/>
    </location>
</feature>
<keyword evidence="3" id="KW-1003">Cell membrane</keyword>
<evidence type="ECO:0000256" key="4">
    <source>
        <dbReference type="ARBA" id="ARBA00022692"/>
    </source>
</evidence>
<reference evidence="10" key="1">
    <citation type="submission" date="2016-10" db="EMBL/GenBank/DDBJ databases">
        <authorList>
            <person name="Varghese N."/>
            <person name="Submissions S."/>
        </authorList>
    </citation>
    <scope>NUCLEOTIDE SEQUENCE [LARGE SCALE GENOMIC DNA]</scope>
    <source>
        <strain evidence="10">DSM 11005</strain>
    </source>
</reference>
<dbReference type="GO" id="GO:0005886">
    <property type="term" value="C:plasma membrane"/>
    <property type="evidence" value="ECO:0007669"/>
    <property type="project" value="UniProtKB-SubCell"/>
</dbReference>
<dbReference type="OrthoDB" id="9783218at2"/>
<evidence type="ECO:0000313" key="10">
    <source>
        <dbReference type="Proteomes" id="UP000198943"/>
    </source>
</evidence>
<dbReference type="InterPro" id="IPR035906">
    <property type="entry name" value="MetI-like_sf"/>
</dbReference>
<keyword evidence="2 7" id="KW-0813">Transport</keyword>
<keyword evidence="6 7" id="KW-0472">Membrane</keyword>
<evidence type="ECO:0000256" key="7">
    <source>
        <dbReference type="RuleBase" id="RU363032"/>
    </source>
</evidence>
<dbReference type="InterPro" id="IPR050366">
    <property type="entry name" value="BP-dependent_transpt_permease"/>
</dbReference>
<evidence type="ECO:0000256" key="1">
    <source>
        <dbReference type="ARBA" id="ARBA00004651"/>
    </source>
</evidence>
<keyword evidence="10" id="KW-1185">Reference proteome</keyword>
<dbReference type="Gene3D" id="1.10.3720.10">
    <property type="entry name" value="MetI-like"/>
    <property type="match status" value="1"/>
</dbReference>
<evidence type="ECO:0000256" key="6">
    <source>
        <dbReference type="ARBA" id="ARBA00023136"/>
    </source>
</evidence>
<evidence type="ECO:0000313" key="9">
    <source>
        <dbReference type="EMBL" id="SDC46001.1"/>
    </source>
</evidence>
<proteinExistence type="inferred from homology"/>
<keyword evidence="5 7" id="KW-1133">Transmembrane helix</keyword>
<dbReference type="GO" id="GO:0055085">
    <property type="term" value="P:transmembrane transport"/>
    <property type="evidence" value="ECO:0007669"/>
    <property type="project" value="InterPro"/>
</dbReference>
<feature type="transmembrane region" description="Helical" evidence="7">
    <location>
        <begin position="136"/>
        <end position="155"/>
    </location>
</feature>
<evidence type="ECO:0000256" key="3">
    <source>
        <dbReference type="ARBA" id="ARBA00022475"/>
    </source>
</evidence>
<feature type="transmembrane region" description="Helical" evidence="7">
    <location>
        <begin position="78"/>
        <end position="101"/>
    </location>
</feature>
<feature type="transmembrane region" description="Helical" evidence="7">
    <location>
        <begin position="244"/>
        <end position="263"/>
    </location>
</feature>
<feature type="transmembrane region" description="Helical" evidence="7">
    <location>
        <begin position="12"/>
        <end position="31"/>
    </location>
</feature>
<keyword evidence="4 7" id="KW-0812">Transmembrane</keyword>
<dbReference type="InterPro" id="IPR000515">
    <property type="entry name" value="MetI-like"/>
</dbReference>
<dbReference type="PANTHER" id="PTHR43386:SF1">
    <property type="entry name" value="D,D-DIPEPTIDE TRANSPORT SYSTEM PERMEASE PROTEIN DDPC-RELATED"/>
    <property type="match status" value="1"/>
</dbReference>
<evidence type="ECO:0000256" key="2">
    <source>
        <dbReference type="ARBA" id="ARBA00022448"/>
    </source>
</evidence>
<feature type="transmembrane region" description="Helical" evidence="7">
    <location>
        <begin position="113"/>
        <end position="130"/>
    </location>
</feature>
<dbReference type="CDD" id="cd06261">
    <property type="entry name" value="TM_PBP2"/>
    <property type="match status" value="1"/>
</dbReference>
<dbReference type="AlphaFoldDB" id="A0A1G6LS32"/>
<evidence type="ECO:0000256" key="5">
    <source>
        <dbReference type="ARBA" id="ARBA00022989"/>
    </source>
</evidence>
<dbReference type="Pfam" id="PF00528">
    <property type="entry name" value="BPD_transp_1"/>
    <property type="match status" value="1"/>
</dbReference>
<sequence length="275" mass="30440">MNIWIKKIIDNKIFCLLLTLNILLVMFFLFAPQFAPNSPIEIHADHALLDSSGQYPLGTDQLGRCFLSRLLYGGKSSLLMTIGIVVFISLAGTTVGIMAALAGGAVEQSFMRFLDVVLAIPSMVLVLVMVSIFGNGIVTTTIAIMSVSWITYARISHSLVLEFRESNFIKQAHMGGVGSVRILFKYVLPNVFPHIIVVATQDFGDKLLLLSSLSLLGLGAQPPTPEWGYMLSEGKQFMQRAPWLLFYPGFLIFIHVIMFNLLGDRLQDILDPKET</sequence>
<comment type="subcellular location">
    <subcellularLocation>
        <location evidence="1 7">Cell membrane</location>
        <topology evidence="1 7">Multi-pass membrane protein</topology>
    </subcellularLocation>
</comment>
<organism evidence="9 10">
    <name type="scientific">Succiniclasticum ruminis</name>
    <dbReference type="NCBI Taxonomy" id="40841"/>
    <lineage>
        <taxon>Bacteria</taxon>
        <taxon>Bacillati</taxon>
        <taxon>Bacillota</taxon>
        <taxon>Negativicutes</taxon>
        <taxon>Acidaminococcales</taxon>
        <taxon>Acidaminococcaceae</taxon>
        <taxon>Succiniclasticum</taxon>
    </lineage>
</organism>
<protein>
    <submittedName>
        <fullName evidence="9">Peptide/nickel transport system permease protein</fullName>
    </submittedName>
</protein>
<gene>
    <name evidence="9" type="ORF">SAMN04487864_1083</name>
</gene>
<dbReference type="SUPFAM" id="SSF161098">
    <property type="entry name" value="MetI-like"/>
    <property type="match status" value="1"/>
</dbReference>
<evidence type="ECO:0000259" key="8">
    <source>
        <dbReference type="PROSITE" id="PS50928"/>
    </source>
</evidence>
<dbReference type="PANTHER" id="PTHR43386">
    <property type="entry name" value="OLIGOPEPTIDE TRANSPORT SYSTEM PERMEASE PROTEIN APPC"/>
    <property type="match status" value="1"/>
</dbReference>
<dbReference type="PROSITE" id="PS50928">
    <property type="entry name" value="ABC_TM1"/>
    <property type="match status" value="1"/>
</dbReference>